<dbReference type="Proteomes" id="UP000789831">
    <property type="component" value="Unassembled WGS sequence"/>
</dbReference>
<reference evidence="1" key="1">
    <citation type="submission" date="2021-06" db="EMBL/GenBank/DDBJ databases">
        <authorList>
            <person name="Kallberg Y."/>
            <person name="Tangrot J."/>
            <person name="Rosling A."/>
        </authorList>
    </citation>
    <scope>NUCLEOTIDE SEQUENCE</scope>
    <source>
        <strain evidence="1">MT106</strain>
    </source>
</reference>
<keyword evidence="2" id="KW-1185">Reference proteome</keyword>
<name>A0A9N8YKH6_9GLOM</name>
<dbReference type="AlphaFoldDB" id="A0A9N8YKH6"/>
<accession>A0A9N8YKH6</accession>
<dbReference type="EMBL" id="CAJVPL010000018">
    <property type="protein sequence ID" value="CAG8434564.1"/>
    <property type="molecule type" value="Genomic_DNA"/>
</dbReference>
<organism evidence="1 2">
    <name type="scientific">Ambispora gerdemannii</name>
    <dbReference type="NCBI Taxonomy" id="144530"/>
    <lineage>
        <taxon>Eukaryota</taxon>
        <taxon>Fungi</taxon>
        <taxon>Fungi incertae sedis</taxon>
        <taxon>Mucoromycota</taxon>
        <taxon>Glomeromycotina</taxon>
        <taxon>Glomeromycetes</taxon>
        <taxon>Archaeosporales</taxon>
        <taxon>Ambisporaceae</taxon>
        <taxon>Ambispora</taxon>
    </lineage>
</organism>
<gene>
    <name evidence="1" type="ORF">AGERDE_LOCUS370</name>
</gene>
<sequence length="82" mass="9563">MHDIQALQSIGGLEFGREKTRHLSREEWISAWNEAVVRDKHGYERLIFDFESEVENHMTSLITYHLYKCPPPLSPSPPIITI</sequence>
<evidence type="ECO:0000313" key="1">
    <source>
        <dbReference type="EMBL" id="CAG8434564.1"/>
    </source>
</evidence>
<proteinExistence type="predicted"/>
<protein>
    <submittedName>
        <fullName evidence="1">6975_t:CDS:1</fullName>
    </submittedName>
</protein>
<evidence type="ECO:0000313" key="2">
    <source>
        <dbReference type="Proteomes" id="UP000789831"/>
    </source>
</evidence>
<comment type="caution">
    <text evidence="1">The sequence shown here is derived from an EMBL/GenBank/DDBJ whole genome shotgun (WGS) entry which is preliminary data.</text>
</comment>